<organism evidence="1 2">
    <name type="scientific">Adhaeribacter rhizoryzae</name>
    <dbReference type="NCBI Taxonomy" id="2607907"/>
    <lineage>
        <taxon>Bacteria</taxon>
        <taxon>Pseudomonadati</taxon>
        <taxon>Bacteroidota</taxon>
        <taxon>Cytophagia</taxon>
        <taxon>Cytophagales</taxon>
        <taxon>Hymenobacteraceae</taxon>
        <taxon>Adhaeribacter</taxon>
    </lineage>
</organism>
<sequence>MNRFKKPVSYVLLLLFIRIMLPEKTVLQLHRHAHTEDRHVRNDYGFKLDTKHTHCHIDELYNAGFVPEIFPAIQAPALIFADTYSANLSYRCKYIFPDNTYLRGPPISQVR</sequence>
<reference evidence="1 2" key="1">
    <citation type="submission" date="2019-09" db="EMBL/GenBank/DDBJ databases">
        <title>Genome sequence and assembly of Adhaeribacter sp.</title>
        <authorList>
            <person name="Chhetri G."/>
        </authorList>
    </citation>
    <scope>NUCLEOTIDE SEQUENCE [LARGE SCALE GENOMIC DNA]</scope>
    <source>
        <strain evidence="1 2">DK36</strain>
    </source>
</reference>
<dbReference type="RefSeq" id="WP_150091267.1">
    <property type="nucleotide sequence ID" value="NZ_VWSF01000020.1"/>
</dbReference>
<dbReference type="Proteomes" id="UP000323426">
    <property type="component" value="Unassembled WGS sequence"/>
</dbReference>
<proteinExistence type="predicted"/>
<gene>
    <name evidence="1" type="ORF">F0145_20010</name>
</gene>
<protein>
    <submittedName>
        <fullName evidence="1">Uncharacterized protein</fullName>
    </submittedName>
</protein>
<name>A0A5M6D2F5_9BACT</name>
<accession>A0A5M6D2F5</accession>
<keyword evidence="2" id="KW-1185">Reference proteome</keyword>
<dbReference type="EMBL" id="VWSF01000020">
    <property type="protein sequence ID" value="KAA5541658.1"/>
    <property type="molecule type" value="Genomic_DNA"/>
</dbReference>
<evidence type="ECO:0000313" key="2">
    <source>
        <dbReference type="Proteomes" id="UP000323426"/>
    </source>
</evidence>
<comment type="caution">
    <text evidence="1">The sequence shown here is derived from an EMBL/GenBank/DDBJ whole genome shotgun (WGS) entry which is preliminary data.</text>
</comment>
<dbReference type="AlphaFoldDB" id="A0A5M6D2F5"/>
<evidence type="ECO:0000313" key="1">
    <source>
        <dbReference type="EMBL" id="KAA5541658.1"/>
    </source>
</evidence>